<keyword evidence="1" id="KW-0378">Hydrolase</keyword>
<dbReference type="GO" id="GO:0016020">
    <property type="term" value="C:membrane"/>
    <property type="evidence" value="ECO:0007669"/>
    <property type="project" value="TreeGrafter"/>
</dbReference>
<feature type="compositionally biased region" description="Basic and acidic residues" evidence="2">
    <location>
        <begin position="122"/>
        <end position="132"/>
    </location>
</feature>
<dbReference type="InterPro" id="IPR029058">
    <property type="entry name" value="AB_hydrolase_fold"/>
</dbReference>
<dbReference type="PANTHER" id="PTHR43798:SF31">
    <property type="entry name" value="AB HYDROLASE SUPERFAMILY PROTEIN YCLE"/>
    <property type="match status" value="1"/>
</dbReference>
<dbReference type="OrthoDB" id="9779853at2"/>
<dbReference type="Proteomes" id="UP000026249">
    <property type="component" value="Unassembled WGS sequence"/>
</dbReference>
<dbReference type="STRING" id="1454373.ACMU_12120"/>
<feature type="region of interest" description="Disordered" evidence="2">
    <location>
        <begin position="109"/>
        <end position="132"/>
    </location>
</feature>
<reference evidence="4 5" key="1">
    <citation type="submission" date="2014-03" db="EMBL/GenBank/DDBJ databases">
        <title>Draft Genome Sequence of Actibacterium mucosum KCTC 23349, a Marine Alphaproteobacterium with Complex Ionic Requirements Isolated from Mediterranean Seawater at Malvarrosa Beach, Valencia, Spain.</title>
        <authorList>
            <person name="Arahal D.R."/>
            <person name="Shao Z."/>
            <person name="Lai Q."/>
            <person name="Pujalte M.J."/>
        </authorList>
    </citation>
    <scope>NUCLEOTIDE SEQUENCE [LARGE SCALE GENOMIC DNA]</scope>
    <source>
        <strain evidence="4 5">KCTC 23349</strain>
    </source>
</reference>
<dbReference type="GO" id="GO:0016787">
    <property type="term" value="F:hydrolase activity"/>
    <property type="evidence" value="ECO:0007669"/>
    <property type="project" value="UniProtKB-KW"/>
</dbReference>
<dbReference type="Pfam" id="PF12697">
    <property type="entry name" value="Abhydrolase_6"/>
    <property type="match status" value="1"/>
</dbReference>
<sequence>MSKALHLRQAGSGPPLLFLHGWTMTGAAFEGQFQRLSGQFHCLAPDLPGHGGSDGPANIATAVERLLDLLHDQDLQEVTVIGWSLGAMIAWHLIDADKDRRIVRMVSEDMSPRPRQTPDWPHGIRNDRPGRMSRRICDDWPGTARAISHGMFADRGGSPDMSAAEAEAMILAQNPDAMAHFWSDLMAADARGIVASMKVPLLAIFGTHSRVYLPDVAAWLGENAPRCRTMAFPASGHSPHLEEPDRFAEAIRSFAKP</sequence>
<dbReference type="Gene3D" id="3.40.50.1820">
    <property type="entry name" value="alpha/beta hydrolase"/>
    <property type="match status" value="1"/>
</dbReference>
<keyword evidence="5" id="KW-1185">Reference proteome</keyword>
<protein>
    <recommendedName>
        <fullName evidence="3">AB hydrolase-1 domain-containing protein</fullName>
    </recommendedName>
</protein>
<comment type="caution">
    <text evidence="4">The sequence shown here is derived from an EMBL/GenBank/DDBJ whole genome shotgun (WGS) entry which is preliminary data.</text>
</comment>
<evidence type="ECO:0000313" key="4">
    <source>
        <dbReference type="EMBL" id="KAJ55436.1"/>
    </source>
</evidence>
<dbReference type="SUPFAM" id="SSF53474">
    <property type="entry name" value="alpha/beta-Hydrolases"/>
    <property type="match status" value="1"/>
</dbReference>
<name>A0A037ZKW3_9RHOB</name>
<evidence type="ECO:0000259" key="3">
    <source>
        <dbReference type="Pfam" id="PF12697"/>
    </source>
</evidence>
<feature type="domain" description="AB hydrolase-1" evidence="3">
    <location>
        <begin position="16"/>
        <end position="250"/>
    </location>
</feature>
<proteinExistence type="predicted"/>
<dbReference type="PANTHER" id="PTHR43798">
    <property type="entry name" value="MONOACYLGLYCEROL LIPASE"/>
    <property type="match status" value="1"/>
</dbReference>
<dbReference type="EMBL" id="JFKE01000004">
    <property type="protein sequence ID" value="KAJ55436.1"/>
    <property type="molecule type" value="Genomic_DNA"/>
</dbReference>
<dbReference type="RefSeq" id="WP_035259224.1">
    <property type="nucleotide sequence ID" value="NZ_JFKE01000004.1"/>
</dbReference>
<dbReference type="InterPro" id="IPR000073">
    <property type="entry name" value="AB_hydrolase_1"/>
</dbReference>
<evidence type="ECO:0000313" key="5">
    <source>
        <dbReference type="Proteomes" id="UP000026249"/>
    </source>
</evidence>
<dbReference type="AlphaFoldDB" id="A0A037ZKW3"/>
<organism evidence="4 5">
    <name type="scientific">Actibacterium mucosum KCTC 23349</name>
    <dbReference type="NCBI Taxonomy" id="1454373"/>
    <lineage>
        <taxon>Bacteria</taxon>
        <taxon>Pseudomonadati</taxon>
        <taxon>Pseudomonadota</taxon>
        <taxon>Alphaproteobacteria</taxon>
        <taxon>Rhodobacterales</taxon>
        <taxon>Roseobacteraceae</taxon>
        <taxon>Actibacterium</taxon>
    </lineage>
</organism>
<accession>A0A037ZKW3</accession>
<evidence type="ECO:0000256" key="1">
    <source>
        <dbReference type="ARBA" id="ARBA00022801"/>
    </source>
</evidence>
<dbReference type="InterPro" id="IPR050266">
    <property type="entry name" value="AB_hydrolase_sf"/>
</dbReference>
<evidence type="ECO:0000256" key="2">
    <source>
        <dbReference type="SAM" id="MobiDB-lite"/>
    </source>
</evidence>
<gene>
    <name evidence="4" type="ORF">ACMU_12120</name>
</gene>